<gene>
    <name evidence="1" type="ORF">JAO75_18450</name>
</gene>
<sequence>MMKAPSKVGTEVEQAIEASGRFRRHLPDHTQYLCCYRTETGIPFAVERVTENGVRVWFLEDERLKSALASKGFEPNLNMPWQVPGKYGRNSNLKRIAEFKDAPLYWVTVRSAGEALSVVSLL</sequence>
<dbReference type="Proteomes" id="UP000620670">
    <property type="component" value="Unassembled WGS sequence"/>
</dbReference>
<evidence type="ECO:0000313" key="2">
    <source>
        <dbReference type="Proteomes" id="UP000620670"/>
    </source>
</evidence>
<accession>A0ABS0Y524</accession>
<dbReference type="RefSeq" id="WP_199050613.1">
    <property type="nucleotide sequence ID" value="NZ_JAELXT010000024.1"/>
</dbReference>
<dbReference type="EMBL" id="JAELXT010000024">
    <property type="protein sequence ID" value="MBJ6127387.1"/>
    <property type="molecule type" value="Genomic_DNA"/>
</dbReference>
<protein>
    <submittedName>
        <fullName evidence="1">Uncharacterized protein</fullName>
    </submittedName>
</protein>
<reference evidence="2" key="1">
    <citation type="submission" date="2020-12" db="EMBL/GenBank/DDBJ databases">
        <title>Hymenobacter sp.</title>
        <authorList>
            <person name="Kim M.K."/>
        </authorList>
    </citation>
    <scope>NUCLEOTIDE SEQUENCE [LARGE SCALE GENOMIC DNA]</scope>
    <source>
        <strain evidence="2">BT325</strain>
    </source>
</reference>
<proteinExistence type="predicted"/>
<name>A0ABS0Y524_9HYPH</name>
<evidence type="ECO:0000313" key="1">
    <source>
        <dbReference type="EMBL" id="MBJ6127387.1"/>
    </source>
</evidence>
<organism evidence="1 2">
    <name type="scientific">Microvirga splendida</name>
    <dbReference type="NCBI Taxonomy" id="2795727"/>
    <lineage>
        <taxon>Bacteria</taxon>
        <taxon>Pseudomonadati</taxon>
        <taxon>Pseudomonadota</taxon>
        <taxon>Alphaproteobacteria</taxon>
        <taxon>Hyphomicrobiales</taxon>
        <taxon>Methylobacteriaceae</taxon>
        <taxon>Microvirga</taxon>
    </lineage>
</organism>
<comment type="caution">
    <text evidence="1">The sequence shown here is derived from an EMBL/GenBank/DDBJ whole genome shotgun (WGS) entry which is preliminary data.</text>
</comment>
<keyword evidence="2" id="KW-1185">Reference proteome</keyword>